<dbReference type="STRING" id="69332.A0A388JWD6"/>
<feature type="region of interest" description="Disordered" evidence="2">
    <location>
        <begin position="91"/>
        <end position="114"/>
    </location>
</feature>
<dbReference type="GO" id="GO:0110102">
    <property type="term" value="P:ribulose bisphosphate carboxylase complex assembly"/>
    <property type="evidence" value="ECO:0007669"/>
    <property type="project" value="UniProtKB-ARBA"/>
</dbReference>
<evidence type="ECO:0000259" key="4">
    <source>
        <dbReference type="Pfam" id="PF18578"/>
    </source>
</evidence>
<comment type="caution">
    <text evidence="6">The sequence shown here is derived from an EMBL/GenBank/DDBJ whole genome shotgun (WGS) entry which is preliminary data.</text>
</comment>
<dbReference type="InterPro" id="IPR041358">
    <property type="entry name" value="Raf1_N"/>
</dbReference>
<dbReference type="PANTHER" id="PTHR35299:SF3">
    <property type="entry name" value="RUBISCO ACCUMULATION FACTOR 1.2, CHLOROPLASTIC"/>
    <property type="match status" value="1"/>
</dbReference>
<dbReference type="AlphaFoldDB" id="A0A388JWD6"/>
<protein>
    <submittedName>
        <fullName evidence="6">Uncharacterized protein</fullName>
    </submittedName>
</protein>
<dbReference type="Gramene" id="GBG62114">
    <property type="protein sequence ID" value="GBG62114"/>
    <property type="gene ID" value="CBR_g29314"/>
</dbReference>
<evidence type="ECO:0000259" key="3">
    <source>
        <dbReference type="Pfam" id="PF18087"/>
    </source>
</evidence>
<dbReference type="OrthoDB" id="2017169at2759"/>
<proteinExistence type="predicted"/>
<dbReference type="Pfam" id="PF18578">
    <property type="entry name" value="Raf1_N"/>
    <property type="match status" value="1"/>
</dbReference>
<evidence type="ECO:0000259" key="5">
    <source>
        <dbReference type="Pfam" id="PF18579"/>
    </source>
</evidence>
<evidence type="ECO:0000313" key="6">
    <source>
        <dbReference type="EMBL" id="GBG62114.1"/>
    </source>
</evidence>
<dbReference type="Pfam" id="PF18579">
    <property type="entry name" value="Raf1_HTH"/>
    <property type="match status" value="1"/>
</dbReference>
<accession>A0A388JWD6</accession>
<feature type="region of interest" description="Disordered" evidence="2">
    <location>
        <begin position="134"/>
        <end position="220"/>
    </location>
</feature>
<evidence type="ECO:0000256" key="1">
    <source>
        <dbReference type="ARBA" id="ARBA00023186"/>
    </source>
</evidence>
<dbReference type="EMBL" id="BFEA01000026">
    <property type="protein sequence ID" value="GBG62114.1"/>
    <property type="molecule type" value="Genomic_DNA"/>
</dbReference>
<feature type="domain" description="Rubisco accumulation factor 1 C-terminal" evidence="3">
    <location>
        <begin position="426"/>
        <end position="586"/>
    </location>
</feature>
<keyword evidence="7" id="KW-1185">Reference proteome</keyword>
<dbReference type="InterPro" id="IPR040781">
    <property type="entry name" value="Raf1_HTH"/>
</dbReference>
<name>A0A388JWD6_CHABU</name>
<dbReference type="InterPro" id="IPR040858">
    <property type="entry name" value="Raf1_C"/>
</dbReference>
<dbReference type="InterPro" id="IPR037494">
    <property type="entry name" value="RAF1"/>
</dbReference>
<gene>
    <name evidence="6" type="ORF">CBR_g29314</name>
</gene>
<feature type="domain" description="Rubisco accumulation factor 1 alpha-helical" evidence="4">
    <location>
        <begin position="292"/>
        <end position="399"/>
    </location>
</feature>
<dbReference type="Pfam" id="PF18087">
    <property type="entry name" value="RuBisCo_chap_C"/>
    <property type="match status" value="1"/>
</dbReference>
<reference evidence="6 7" key="1">
    <citation type="journal article" date="2018" name="Cell">
        <title>The Chara Genome: Secondary Complexity and Implications for Plant Terrestrialization.</title>
        <authorList>
            <person name="Nishiyama T."/>
            <person name="Sakayama H."/>
            <person name="Vries J.D."/>
            <person name="Buschmann H."/>
            <person name="Saint-Marcoux D."/>
            <person name="Ullrich K.K."/>
            <person name="Haas F.B."/>
            <person name="Vanderstraeten L."/>
            <person name="Becker D."/>
            <person name="Lang D."/>
            <person name="Vosolsobe S."/>
            <person name="Rombauts S."/>
            <person name="Wilhelmsson P.K.I."/>
            <person name="Janitza P."/>
            <person name="Kern R."/>
            <person name="Heyl A."/>
            <person name="Rumpler F."/>
            <person name="Villalobos L.I.A.C."/>
            <person name="Clay J.M."/>
            <person name="Skokan R."/>
            <person name="Toyoda A."/>
            <person name="Suzuki Y."/>
            <person name="Kagoshima H."/>
            <person name="Schijlen E."/>
            <person name="Tajeshwar N."/>
            <person name="Catarino B."/>
            <person name="Hetherington A.J."/>
            <person name="Saltykova A."/>
            <person name="Bonnot C."/>
            <person name="Breuninger H."/>
            <person name="Symeonidi A."/>
            <person name="Radhakrishnan G.V."/>
            <person name="Van Nieuwerburgh F."/>
            <person name="Deforce D."/>
            <person name="Chang C."/>
            <person name="Karol K.G."/>
            <person name="Hedrich R."/>
            <person name="Ulvskov P."/>
            <person name="Glockner G."/>
            <person name="Delwiche C.F."/>
            <person name="Petrasek J."/>
            <person name="Van de Peer Y."/>
            <person name="Friml J."/>
            <person name="Beilby M."/>
            <person name="Dolan L."/>
            <person name="Kohara Y."/>
            <person name="Sugano S."/>
            <person name="Fujiyama A."/>
            <person name="Delaux P.-M."/>
            <person name="Quint M."/>
            <person name="TheiBen G."/>
            <person name="Hagemann M."/>
            <person name="Harholt J."/>
            <person name="Dunand C."/>
            <person name="Zachgo S."/>
            <person name="Langdale J."/>
            <person name="Maumus F."/>
            <person name="Straeten D.V.D."/>
            <person name="Gould S.B."/>
            <person name="Rensing S.A."/>
        </authorList>
    </citation>
    <scope>NUCLEOTIDE SEQUENCE [LARGE SCALE GENOMIC DNA]</scope>
    <source>
        <strain evidence="6 7">S276</strain>
    </source>
</reference>
<dbReference type="PANTHER" id="PTHR35299">
    <property type="entry name" value="RUBISCO ACCUMULATION FACTOR 1"/>
    <property type="match status" value="1"/>
</dbReference>
<keyword evidence="1" id="KW-0143">Chaperone</keyword>
<evidence type="ECO:0000256" key="2">
    <source>
        <dbReference type="SAM" id="MobiDB-lite"/>
    </source>
</evidence>
<dbReference type="OMA" id="LWHEYAP"/>
<feature type="region of interest" description="Disordered" evidence="2">
    <location>
        <begin position="25"/>
        <end position="48"/>
    </location>
</feature>
<evidence type="ECO:0000313" key="7">
    <source>
        <dbReference type="Proteomes" id="UP000265515"/>
    </source>
</evidence>
<feature type="domain" description="Rubisco accumulation factor 1 helix turn helix" evidence="5">
    <location>
        <begin position="221"/>
        <end position="279"/>
    </location>
</feature>
<dbReference type="Proteomes" id="UP000265515">
    <property type="component" value="Unassembled WGS sequence"/>
</dbReference>
<sequence length="598" mass="63295">MKAIGDAMTKHVACAAPGPSLGSTCMLPEGAGRRGRGGRGRWDGGRTTRCSFGSVGGDAVSPLEVGEASCSRNSGTSKKWPTSSSCSTAFFSSSSSSSSSSSPFSSCGRTSRERCLGRDSSKCSMVIVWTTPTTARGRRRSSGHVSALPGRTARRAAGPLPGTAVAMSGRGPEGGNGQQRFAGFPSIQLPPSSGSSSGSEPYLPFRPPPGMSSGPSVSGTTEDHLEVLRERRAAWQELAPYLSALARAGFTPATIDEATGLTGVEQNNIIVGAQVYNSLRAGGLDPDVLAEFEVSGAEVLYELRILSNSQRKAAAEYVSAHKLDAKGARDLARAIKDHERKRGGDARRFFSTAPGDCLAFSYYRLSREGRSEEERKEAAEKGLEHAVTESARQALEAVLRGEREGRGGALAGIVDAGGGNVVMSKLELHRLTADEVSWRVVPLVGDLASIDEEAISMAPKPRLGTASGAFCTVHTEKSEREEQWAVVPGWVALAKAASPVALIVHAEAVKNRRVPDAQWAAMRPEIDFPVLLIVDREVDAVVETEYYIQGKDGKDEEKGVLLVTGSKVLESGRRPCGRVVLGMKPPLPQVDDDTLDDS</sequence>
<organism evidence="6 7">
    <name type="scientific">Chara braunii</name>
    <name type="common">Braun's stonewort</name>
    <dbReference type="NCBI Taxonomy" id="69332"/>
    <lineage>
        <taxon>Eukaryota</taxon>
        <taxon>Viridiplantae</taxon>
        <taxon>Streptophyta</taxon>
        <taxon>Charophyceae</taxon>
        <taxon>Charales</taxon>
        <taxon>Characeae</taxon>
        <taxon>Chara</taxon>
    </lineage>
</organism>
<feature type="compositionally biased region" description="Low complexity" evidence="2">
    <location>
        <begin position="91"/>
        <end position="106"/>
    </location>
</feature>